<keyword evidence="2" id="KW-0732">Signal</keyword>
<name>A0ABP5K556_9ACTN</name>
<feature type="compositionally biased region" description="Polar residues" evidence="1">
    <location>
        <begin position="114"/>
        <end position="136"/>
    </location>
</feature>
<organism evidence="3 4">
    <name type="scientific">Kitasatospora saccharophila</name>
    <dbReference type="NCBI Taxonomy" id="407973"/>
    <lineage>
        <taxon>Bacteria</taxon>
        <taxon>Bacillati</taxon>
        <taxon>Actinomycetota</taxon>
        <taxon>Actinomycetes</taxon>
        <taxon>Kitasatosporales</taxon>
        <taxon>Streptomycetaceae</taxon>
        <taxon>Kitasatospora</taxon>
    </lineage>
</organism>
<dbReference type="Proteomes" id="UP001500897">
    <property type="component" value="Unassembled WGS sequence"/>
</dbReference>
<accession>A0ABP5K556</accession>
<feature type="signal peptide" evidence="2">
    <location>
        <begin position="1"/>
        <end position="25"/>
    </location>
</feature>
<feature type="chain" id="PRO_5047481044" description="BNR repeat neuraminidase" evidence="2">
    <location>
        <begin position="26"/>
        <end position="395"/>
    </location>
</feature>
<feature type="region of interest" description="Disordered" evidence="1">
    <location>
        <begin position="108"/>
        <end position="141"/>
    </location>
</feature>
<dbReference type="RefSeq" id="WP_344559381.1">
    <property type="nucleotide sequence ID" value="NZ_BAAANS010000113.1"/>
</dbReference>
<sequence>MRHRTTATTLLLTAALLVAAAPANAQSVPPPGTRAQDAQAQDANARTWRTDALPDGEGVLNQPVRVGGHTTWVLGGRTIGQGREQSSVRVAYTRDGADGSWRELALPDSVKGRTASSDGSGGTWVTSSGQGTTASVSRYRAGQWQTREAPLHEHAMGGGLTGFATAGDPNDVWAVGYYQPDDYLTFYGVIDHWDGRTWQSVPTPDLGTDYWTLSAVVANSPTDIWASGDVGNEDGWPRPLLLHYDGRSWTKAATPELDTRPGELTELLALGPNDIWAAGAEINSSRRDKPTVAHYDGHRWTYQETGIAAGRLYGLVRTQDGVAVVGAALASGVYQPTGARLTRHGWESLDLPQSTTNGGRRPSGIVNVAGRLTVTGTDYAGTDDTRVERPFSVTR</sequence>
<evidence type="ECO:0000313" key="4">
    <source>
        <dbReference type="Proteomes" id="UP001500897"/>
    </source>
</evidence>
<evidence type="ECO:0000256" key="2">
    <source>
        <dbReference type="SAM" id="SignalP"/>
    </source>
</evidence>
<proteinExistence type="predicted"/>
<evidence type="ECO:0000256" key="1">
    <source>
        <dbReference type="SAM" id="MobiDB-lite"/>
    </source>
</evidence>
<reference evidence="4" key="1">
    <citation type="journal article" date="2019" name="Int. J. Syst. Evol. Microbiol.">
        <title>The Global Catalogue of Microorganisms (GCM) 10K type strain sequencing project: providing services to taxonomists for standard genome sequencing and annotation.</title>
        <authorList>
            <consortium name="The Broad Institute Genomics Platform"/>
            <consortium name="The Broad Institute Genome Sequencing Center for Infectious Disease"/>
            <person name="Wu L."/>
            <person name="Ma J."/>
        </authorList>
    </citation>
    <scope>NUCLEOTIDE SEQUENCE [LARGE SCALE GENOMIC DNA]</scope>
    <source>
        <strain evidence="4">JCM 14559</strain>
    </source>
</reference>
<comment type="caution">
    <text evidence="3">The sequence shown here is derived from an EMBL/GenBank/DDBJ whole genome shotgun (WGS) entry which is preliminary data.</text>
</comment>
<evidence type="ECO:0000313" key="3">
    <source>
        <dbReference type="EMBL" id="GAA2125820.1"/>
    </source>
</evidence>
<feature type="region of interest" description="Disordered" evidence="1">
    <location>
        <begin position="24"/>
        <end position="45"/>
    </location>
</feature>
<evidence type="ECO:0008006" key="5">
    <source>
        <dbReference type="Google" id="ProtNLM"/>
    </source>
</evidence>
<gene>
    <name evidence="3" type="ORF">GCM10009759_77980</name>
</gene>
<keyword evidence="4" id="KW-1185">Reference proteome</keyword>
<feature type="compositionally biased region" description="Low complexity" evidence="1">
    <location>
        <begin position="35"/>
        <end position="45"/>
    </location>
</feature>
<protein>
    <recommendedName>
        <fullName evidence="5">BNR repeat neuraminidase</fullName>
    </recommendedName>
</protein>
<dbReference type="EMBL" id="BAAANS010000113">
    <property type="protein sequence ID" value="GAA2125820.1"/>
    <property type="molecule type" value="Genomic_DNA"/>
</dbReference>